<reference evidence="3 4" key="1">
    <citation type="journal article" date="2007" name="Science">
        <title>Sea anemone genome reveals ancestral eumetazoan gene repertoire and genomic organization.</title>
        <authorList>
            <person name="Putnam N.H."/>
            <person name="Srivastava M."/>
            <person name="Hellsten U."/>
            <person name="Dirks B."/>
            <person name="Chapman J."/>
            <person name="Salamov A."/>
            <person name="Terry A."/>
            <person name="Shapiro H."/>
            <person name="Lindquist E."/>
            <person name="Kapitonov V.V."/>
            <person name="Jurka J."/>
            <person name="Genikhovich G."/>
            <person name="Grigoriev I.V."/>
            <person name="Lucas S.M."/>
            <person name="Steele R.E."/>
            <person name="Finnerty J.R."/>
            <person name="Technau U."/>
            <person name="Martindale M.Q."/>
            <person name="Rokhsar D.S."/>
        </authorList>
    </citation>
    <scope>NUCLEOTIDE SEQUENCE [LARGE SCALE GENOMIC DNA]</scope>
    <source>
        <strain evidence="4">CH2 X CH6</strain>
    </source>
</reference>
<organism evidence="3 4">
    <name type="scientific">Nematostella vectensis</name>
    <name type="common">Starlet sea anemone</name>
    <dbReference type="NCBI Taxonomy" id="45351"/>
    <lineage>
        <taxon>Eukaryota</taxon>
        <taxon>Metazoa</taxon>
        <taxon>Cnidaria</taxon>
        <taxon>Anthozoa</taxon>
        <taxon>Hexacorallia</taxon>
        <taxon>Actiniaria</taxon>
        <taxon>Edwardsiidae</taxon>
        <taxon>Nematostella</taxon>
    </lineage>
</organism>
<sequence>MEALHKQGKSHDALTVGYNLQCPATLAELTSRASIPASSLQYKIPRSCAEIKKMWSGYQDDEYTIQMSPQCEPVRLFCHGMRTAKPQEYITLDSGPDKNYASFHRERLLNYESCSGKTNPSPQLTEKYWGTSRFNKIRIDPSSGLIHRDDFTFSFHTGNPVKYGRAGDCFSAASKCHKGRFNIDLTGTGLRVRSDIEWEQWGSPKIPHRLLSYRKSDDGTKVFGECGGSCGGCTPKNERLYLEPARCTKPNQQAGMAHNL</sequence>
<evidence type="ECO:0000313" key="4">
    <source>
        <dbReference type="Proteomes" id="UP000001593"/>
    </source>
</evidence>
<gene>
    <name evidence="3" type="ORF">NEMVEDRAFT_v1g224190</name>
</gene>
<name>A7T9J5_NEMVE</name>
<dbReference type="HOGENOM" id="CLU_1070802_0_0_1"/>
<dbReference type="GO" id="GO:0008270">
    <property type="term" value="F:zinc ion binding"/>
    <property type="evidence" value="ECO:0007669"/>
    <property type="project" value="InterPro"/>
</dbReference>
<proteinExistence type="predicted"/>
<dbReference type="Pfam" id="PF08685">
    <property type="entry name" value="GON"/>
    <property type="match status" value="1"/>
</dbReference>
<keyword evidence="4" id="KW-1185">Reference proteome</keyword>
<dbReference type="KEGG" id="nve:5497612"/>
<dbReference type="GO" id="GO:0004222">
    <property type="term" value="F:metalloendopeptidase activity"/>
    <property type="evidence" value="ECO:0007669"/>
    <property type="project" value="InterPro"/>
</dbReference>
<dbReference type="EMBL" id="DS473427">
    <property type="protein sequence ID" value="EDO27330.1"/>
    <property type="molecule type" value="Genomic_DNA"/>
</dbReference>
<dbReference type="InParanoid" id="A7T9J5"/>
<dbReference type="eggNOG" id="KOG3538">
    <property type="taxonomic scope" value="Eukaryota"/>
</dbReference>
<dbReference type="PhylomeDB" id="A7T9J5"/>
<dbReference type="Proteomes" id="UP000001593">
    <property type="component" value="Unassembled WGS sequence"/>
</dbReference>
<evidence type="ECO:0000313" key="3">
    <source>
        <dbReference type="EMBL" id="EDO27330.1"/>
    </source>
</evidence>
<keyword evidence="1" id="KW-0479">Metal-binding</keyword>
<dbReference type="InterPro" id="IPR012314">
    <property type="entry name" value="Pept_M12B_GON-ADAMTSs"/>
</dbReference>
<feature type="domain" description="GON" evidence="2">
    <location>
        <begin position="44"/>
        <end position="246"/>
    </location>
</feature>
<dbReference type="PROSITE" id="PS51046">
    <property type="entry name" value="GON"/>
    <property type="match status" value="1"/>
</dbReference>
<evidence type="ECO:0000259" key="2">
    <source>
        <dbReference type="PROSITE" id="PS51046"/>
    </source>
</evidence>
<evidence type="ECO:0000256" key="1">
    <source>
        <dbReference type="ARBA" id="ARBA00022723"/>
    </source>
</evidence>
<dbReference type="AlphaFoldDB" id="A7T9J5"/>
<accession>A7T9J5</accession>
<dbReference type="OMA" id="DIEWEQW"/>
<protein>
    <recommendedName>
        <fullName evidence="2">GON domain-containing protein</fullName>
    </recommendedName>
</protein>